<evidence type="ECO:0000256" key="11">
    <source>
        <dbReference type="ARBA" id="ARBA00051245"/>
    </source>
</evidence>
<dbReference type="InterPro" id="IPR001452">
    <property type="entry name" value="SH3_domain"/>
</dbReference>
<gene>
    <name evidence="20" type="primary">LYN</name>
    <name evidence="20" type="ORF">AMEX_G10853</name>
</gene>
<dbReference type="PROSITE" id="PS50001">
    <property type="entry name" value="SH2"/>
    <property type="match status" value="1"/>
</dbReference>
<accession>A0A8T2LPG2</accession>
<dbReference type="PRINTS" id="PR00401">
    <property type="entry name" value="SH2DOMAIN"/>
</dbReference>
<feature type="domain" description="SH2" evidence="17">
    <location>
        <begin position="124"/>
        <end position="221"/>
    </location>
</feature>
<keyword evidence="4 15" id="KW-0808">Transferase</keyword>
<dbReference type="Gene3D" id="1.10.510.10">
    <property type="entry name" value="Transferase(Phosphotransferase) domain 1"/>
    <property type="match status" value="1"/>
</dbReference>
<evidence type="ECO:0000256" key="4">
    <source>
        <dbReference type="ARBA" id="ARBA00022679"/>
    </source>
</evidence>
<dbReference type="Gene3D" id="3.30.505.10">
    <property type="entry name" value="SH2 domain"/>
    <property type="match status" value="1"/>
</dbReference>
<dbReference type="PRINTS" id="PR00452">
    <property type="entry name" value="SH3DOMAIN"/>
</dbReference>
<keyword evidence="5" id="KW-0519">Myristate</keyword>
<dbReference type="InterPro" id="IPR000719">
    <property type="entry name" value="Prot_kinase_dom"/>
</dbReference>
<dbReference type="PROSITE" id="PS50002">
    <property type="entry name" value="SH3"/>
    <property type="match status" value="1"/>
</dbReference>
<dbReference type="PROSITE" id="PS50011">
    <property type="entry name" value="PROTEIN_KINASE_DOM"/>
    <property type="match status" value="1"/>
</dbReference>
<dbReference type="EMBL" id="JAICCE010000008">
    <property type="protein sequence ID" value="KAG9274048.1"/>
    <property type="molecule type" value="Genomic_DNA"/>
</dbReference>
<dbReference type="EC" id="2.7.10.2" evidence="15"/>
<dbReference type="PROSITE" id="PS00109">
    <property type="entry name" value="PROTEIN_KINASE_TYR"/>
    <property type="match status" value="1"/>
</dbReference>
<dbReference type="InterPro" id="IPR020635">
    <property type="entry name" value="Tyr_kinase_cat_dom"/>
</dbReference>
<evidence type="ECO:0000256" key="13">
    <source>
        <dbReference type="PROSITE-ProRule" id="PRU00192"/>
    </source>
</evidence>
<evidence type="ECO:0000256" key="7">
    <source>
        <dbReference type="ARBA" id="ARBA00022777"/>
    </source>
</evidence>
<dbReference type="OrthoDB" id="4062651at2759"/>
<feature type="domain" description="Protein kinase" evidence="19">
    <location>
        <begin position="242"/>
        <end position="496"/>
    </location>
</feature>
<dbReference type="InterPro" id="IPR008266">
    <property type="entry name" value="Tyr_kinase_AS"/>
</dbReference>
<feature type="compositionally biased region" description="Basic residues" evidence="16">
    <location>
        <begin position="1"/>
        <end position="10"/>
    </location>
</feature>
<proteinExistence type="inferred from homology"/>
<dbReference type="InterPro" id="IPR050198">
    <property type="entry name" value="Non-receptor_tyrosine_kinases"/>
</dbReference>
<comment type="subcellular location">
    <subcellularLocation>
        <location evidence="1">Membrane</location>
        <topology evidence="1">Lipid-anchor</topology>
    </subcellularLocation>
</comment>
<keyword evidence="7 15" id="KW-0418">Kinase</keyword>
<dbReference type="Gene3D" id="3.30.200.20">
    <property type="entry name" value="Phosphorylase Kinase, domain 1"/>
    <property type="match status" value="1"/>
</dbReference>
<keyword evidence="10" id="KW-0449">Lipoprotein</keyword>
<evidence type="ECO:0000256" key="14">
    <source>
        <dbReference type="PROSITE-ProRule" id="PRU10141"/>
    </source>
</evidence>
<dbReference type="InterPro" id="IPR001245">
    <property type="entry name" value="Ser-Thr/Tyr_kinase_cat_dom"/>
</dbReference>
<evidence type="ECO:0000259" key="18">
    <source>
        <dbReference type="PROSITE" id="PS50002"/>
    </source>
</evidence>
<dbReference type="InterPro" id="IPR036860">
    <property type="entry name" value="SH2_dom_sf"/>
</dbReference>
<dbReference type="FunFam" id="1.10.510.10:FF:000004">
    <property type="entry name" value="Tyrosine-protein kinase"/>
    <property type="match status" value="1"/>
</dbReference>
<evidence type="ECO:0000313" key="20">
    <source>
        <dbReference type="EMBL" id="KAG9274048.1"/>
    </source>
</evidence>
<dbReference type="GO" id="GO:0004715">
    <property type="term" value="F:non-membrane spanning protein tyrosine kinase activity"/>
    <property type="evidence" value="ECO:0007669"/>
    <property type="project" value="UniProtKB-EC"/>
</dbReference>
<evidence type="ECO:0000256" key="5">
    <source>
        <dbReference type="ARBA" id="ARBA00022707"/>
    </source>
</evidence>
<dbReference type="AlphaFoldDB" id="A0A8T2LPG2"/>
<dbReference type="InterPro" id="IPR000980">
    <property type="entry name" value="SH2"/>
</dbReference>
<keyword evidence="9 15" id="KW-0829">Tyrosine-protein kinase</keyword>
<dbReference type="InterPro" id="IPR011009">
    <property type="entry name" value="Kinase-like_dom_sf"/>
</dbReference>
<comment type="caution">
    <text evidence="20">The sequence shown here is derived from an EMBL/GenBank/DDBJ whole genome shotgun (WGS) entry which is preliminary data.</text>
</comment>
<dbReference type="PANTHER" id="PTHR24418">
    <property type="entry name" value="TYROSINE-PROTEIN KINASE"/>
    <property type="match status" value="1"/>
</dbReference>
<dbReference type="SUPFAM" id="SSF55550">
    <property type="entry name" value="SH2 domain"/>
    <property type="match status" value="1"/>
</dbReference>
<dbReference type="Pfam" id="PF00018">
    <property type="entry name" value="SH3_1"/>
    <property type="match status" value="1"/>
</dbReference>
<dbReference type="SMART" id="SM00219">
    <property type="entry name" value="TyrKc"/>
    <property type="match status" value="1"/>
</dbReference>
<feature type="domain" description="SH3" evidence="18">
    <location>
        <begin position="58"/>
        <end position="118"/>
    </location>
</feature>
<evidence type="ECO:0000256" key="10">
    <source>
        <dbReference type="ARBA" id="ARBA00023288"/>
    </source>
</evidence>
<feature type="binding site" evidence="14">
    <location>
        <position position="270"/>
    </location>
    <ligand>
        <name>ATP</name>
        <dbReference type="ChEBI" id="CHEBI:30616"/>
    </ligand>
</feature>
<dbReference type="Gene3D" id="2.30.30.40">
    <property type="entry name" value="SH3 Domains"/>
    <property type="match status" value="1"/>
</dbReference>
<evidence type="ECO:0000256" key="15">
    <source>
        <dbReference type="RuleBase" id="RU362096"/>
    </source>
</evidence>
<dbReference type="FunFam" id="3.30.200.20:FF:000036">
    <property type="entry name" value="Tyrosine-protein kinase"/>
    <property type="match status" value="1"/>
</dbReference>
<dbReference type="GO" id="GO:0005524">
    <property type="term" value="F:ATP binding"/>
    <property type="evidence" value="ECO:0007669"/>
    <property type="project" value="UniProtKB-UniRule"/>
</dbReference>
<feature type="region of interest" description="Disordered" evidence="16">
    <location>
        <begin position="1"/>
        <end position="55"/>
    </location>
</feature>
<keyword evidence="3" id="KW-0597">Phosphoprotein</keyword>
<feature type="compositionally biased region" description="Polar residues" evidence="16">
    <location>
        <begin position="18"/>
        <end position="37"/>
    </location>
</feature>
<evidence type="ECO:0000256" key="16">
    <source>
        <dbReference type="SAM" id="MobiDB-lite"/>
    </source>
</evidence>
<dbReference type="Pfam" id="PF07714">
    <property type="entry name" value="PK_Tyr_Ser-Thr"/>
    <property type="match status" value="1"/>
</dbReference>
<evidence type="ECO:0000256" key="3">
    <source>
        <dbReference type="ARBA" id="ARBA00022553"/>
    </source>
</evidence>
<dbReference type="PROSITE" id="PS00107">
    <property type="entry name" value="PROTEIN_KINASE_ATP"/>
    <property type="match status" value="1"/>
</dbReference>
<comment type="catalytic activity">
    <reaction evidence="11 15">
        <text>L-tyrosyl-[protein] + ATP = O-phospho-L-tyrosyl-[protein] + ADP + H(+)</text>
        <dbReference type="Rhea" id="RHEA:10596"/>
        <dbReference type="Rhea" id="RHEA-COMP:10136"/>
        <dbReference type="Rhea" id="RHEA-COMP:20101"/>
        <dbReference type="ChEBI" id="CHEBI:15378"/>
        <dbReference type="ChEBI" id="CHEBI:30616"/>
        <dbReference type="ChEBI" id="CHEBI:46858"/>
        <dbReference type="ChEBI" id="CHEBI:61978"/>
        <dbReference type="ChEBI" id="CHEBI:456216"/>
        <dbReference type="EC" id="2.7.10.2"/>
    </reaction>
</comment>
<keyword evidence="6 14" id="KW-0547">Nucleotide-binding</keyword>
<evidence type="ECO:0000256" key="6">
    <source>
        <dbReference type="ARBA" id="ARBA00022741"/>
    </source>
</evidence>
<reference evidence="20 21" key="1">
    <citation type="submission" date="2021-07" db="EMBL/GenBank/DDBJ databases">
        <authorList>
            <person name="Imarazene B."/>
            <person name="Zahm M."/>
            <person name="Klopp C."/>
            <person name="Cabau C."/>
            <person name="Beille S."/>
            <person name="Jouanno E."/>
            <person name="Castinel A."/>
            <person name="Lluch J."/>
            <person name="Gil L."/>
            <person name="Kuchtly C."/>
            <person name="Lopez Roques C."/>
            <person name="Donnadieu C."/>
            <person name="Parrinello H."/>
            <person name="Journot L."/>
            <person name="Du K."/>
            <person name="Schartl M."/>
            <person name="Retaux S."/>
            <person name="Guiguen Y."/>
        </authorList>
    </citation>
    <scope>NUCLEOTIDE SEQUENCE [LARGE SCALE GENOMIC DNA]</scope>
    <source>
        <strain evidence="20">Pach_M1</strain>
        <tissue evidence="20">Testis</tissue>
    </source>
</reference>
<evidence type="ECO:0000259" key="19">
    <source>
        <dbReference type="PROSITE" id="PS50011"/>
    </source>
</evidence>
<evidence type="ECO:0000256" key="12">
    <source>
        <dbReference type="PROSITE-ProRule" id="PRU00191"/>
    </source>
</evidence>
<name>A0A8T2LPG2_ASTMX</name>
<dbReference type="Proteomes" id="UP000752171">
    <property type="component" value="Unassembled WGS sequence"/>
</dbReference>
<dbReference type="SUPFAM" id="SSF50044">
    <property type="entry name" value="SH3-domain"/>
    <property type="match status" value="1"/>
</dbReference>
<dbReference type="GO" id="GO:0016020">
    <property type="term" value="C:membrane"/>
    <property type="evidence" value="ECO:0007669"/>
    <property type="project" value="UniProtKB-SubCell"/>
</dbReference>
<protein>
    <recommendedName>
        <fullName evidence="15">Tyrosine-protein kinase</fullName>
        <ecNumber evidence="15">2.7.10.2</ecNumber>
    </recommendedName>
</protein>
<evidence type="ECO:0000256" key="2">
    <source>
        <dbReference type="ARBA" id="ARBA00022443"/>
    </source>
</evidence>
<keyword evidence="2 13" id="KW-0728">SH3 domain</keyword>
<comment type="similarity">
    <text evidence="15">Belongs to the protein kinase superfamily. Tyr protein kinase family.</text>
</comment>
<dbReference type="InterPro" id="IPR036028">
    <property type="entry name" value="SH3-like_dom_sf"/>
</dbReference>
<dbReference type="Pfam" id="PF00017">
    <property type="entry name" value="SH2"/>
    <property type="match status" value="1"/>
</dbReference>
<evidence type="ECO:0000256" key="9">
    <source>
        <dbReference type="ARBA" id="ARBA00023137"/>
    </source>
</evidence>
<evidence type="ECO:0000313" key="21">
    <source>
        <dbReference type="Proteomes" id="UP000752171"/>
    </source>
</evidence>
<organism evidence="20 21">
    <name type="scientific">Astyanax mexicanus</name>
    <name type="common">Blind cave fish</name>
    <name type="synonym">Astyanax fasciatus mexicanus</name>
    <dbReference type="NCBI Taxonomy" id="7994"/>
    <lineage>
        <taxon>Eukaryota</taxon>
        <taxon>Metazoa</taxon>
        <taxon>Chordata</taxon>
        <taxon>Craniata</taxon>
        <taxon>Vertebrata</taxon>
        <taxon>Euteleostomi</taxon>
        <taxon>Actinopterygii</taxon>
        <taxon>Neopterygii</taxon>
        <taxon>Teleostei</taxon>
        <taxon>Ostariophysi</taxon>
        <taxon>Characiformes</taxon>
        <taxon>Characoidei</taxon>
        <taxon>Acestrorhamphidae</taxon>
        <taxon>Acestrorhamphinae</taxon>
        <taxon>Astyanax</taxon>
    </lineage>
</organism>
<evidence type="ECO:0000259" key="17">
    <source>
        <dbReference type="PROSITE" id="PS50001"/>
    </source>
</evidence>
<dbReference type="PRINTS" id="PR00109">
    <property type="entry name" value="TYRKINASE"/>
</dbReference>
<sequence>MGCGKSKGKKGSVEQRQRTPQNDRYTSDPTQPGSNAKNLPLLPGQTLQRADDTTDTSTKEIVAVAKFAYEAVNASQLTFRKGERFRILEKNSDWWKAKSLTSGKEGIIPSNYVEEEESLDTNEWFFKNTNRKDAERILLAPANKPGAFLIRKSETTEGCFSMTVRDVNDSGASVVKHYKIRTLDDGGFYISPRITFKKMDELIKYYQKQPDGLCRRIGKACVKPKGEIQWDEDAWEISKESIRMVKRLGAGQFGEVWLALYNNNTKVAVKTLKPGTMSVDAFLQEANLMKNLRHDHLVRLLAVITKTEPIFIITEFMANGSLLDFLKSPPGRRIQLPKQIDFGAQIAEGMAYIEKKNYIHRDLRAANILVSETLLCKVADFGLARVIEENEYSASEGAKFPIKWTAPEAINYGSFTIKSDMWSFGILLYEIITHGKIPYTGLNNAEVMARVQRGYRIPQPELCPSKLYEIMTTCWKSSPEERPTFDYMQSILEDYFTATEDQYQQQP</sequence>
<evidence type="ECO:0000256" key="1">
    <source>
        <dbReference type="ARBA" id="ARBA00004635"/>
    </source>
</evidence>
<dbReference type="SMART" id="SM00252">
    <property type="entry name" value="SH2"/>
    <property type="match status" value="1"/>
</dbReference>
<dbReference type="SUPFAM" id="SSF56112">
    <property type="entry name" value="Protein kinase-like (PK-like)"/>
    <property type="match status" value="1"/>
</dbReference>
<dbReference type="SMART" id="SM00326">
    <property type="entry name" value="SH3"/>
    <property type="match status" value="1"/>
</dbReference>
<evidence type="ECO:0000256" key="8">
    <source>
        <dbReference type="ARBA" id="ARBA00022840"/>
    </source>
</evidence>
<keyword evidence="8 14" id="KW-0067">ATP-binding</keyword>
<dbReference type="InterPro" id="IPR017441">
    <property type="entry name" value="Protein_kinase_ATP_BS"/>
</dbReference>
<keyword evidence="12" id="KW-0727">SH2 domain</keyword>